<accession>A0ABT4LI74</accession>
<dbReference type="Pfam" id="PF00809">
    <property type="entry name" value="Pterin_bind"/>
    <property type="match status" value="1"/>
</dbReference>
<dbReference type="PROSITE" id="PS00792">
    <property type="entry name" value="DHPS_1"/>
    <property type="match status" value="1"/>
</dbReference>
<dbReference type="Gene3D" id="3.20.20.20">
    <property type="entry name" value="Dihydropteroate synthase-like"/>
    <property type="match status" value="1"/>
</dbReference>
<dbReference type="EMBL" id="JAPWGY010000002">
    <property type="protein sequence ID" value="MCZ4280804.1"/>
    <property type="molecule type" value="Genomic_DNA"/>
</dbReference>
<dbReference type="Proteomes" id="UP001069802">
    <property type="component" value="Unassembled WGS sequence"/>
</dbReference>
<dbReference type="PANTHER" id="PTHR20941:SF1">
    <property type="entry name" value="FOLIC ACID SYNTHESIS PROTEIN FOL1"/>
    <property type="match status" value="1"/>
</dbReference>
<comment type="caution">
    <text evidence="10">The sequence shown here is derived from an EMBL/GenBank/DDBJ whole genome shotgun (WGS) entry which is preliminary data.</text>
</comment>
<proteinExistence type="predicted"/>
<dbReference type="PROSITE" id="PS50972">
    <property type="entry name" value="PTERIN_BINDING"/>
    <property type="match status" value="1"/>
</dbReference>
<evidence type="ECO:0000256" key="7">
    <source>
        <dbReference type="ARBA" id="ARBA00022842"/>
    </source>
</evidence>
<evidence type="ECO:0000313" key="10">
    <source>
        <dbReference type="EMBL" id="MCZ4280804.1"/>
    </source>
</evidence>
<dbReference type="GO" id="GO:0004156">
    <property type="term" value="F:dihydropteroate synthase activity"/>
    <property type="evidence" value="ECO:0007669"/>
    <property type="project" value="UniProtKB-EC"/>
</dbReference>
<keyword evidence="5 10" id="KW-0808">Transferase</keyword>
<comment type="catalytic activity">
    <reaction evidence="1">
        <text>(7,8-dihydropterin-6-yl)methyl diphosphate + 4-aminobenzoate = 7,8-dihydropteroate + diphosphate</text>
        <dbReference type="Rhea" id="RHEA:19949"/>
        <dbReference type="ChEBI" id="CHEBI:17836"/>
        <dbReference type="ChEBI" id="CHEBI:17839"/>
        <dbReference type="ChEBI" id="CHEBI:33019"/>
        <dbReference type="ChEBI" id="CHEBI:72950"/>
        <dbReference type="EC" id="2.5.1.15"/>
    </reaction>
</comment>
<dbReference type="InterPro" id="IPR011005">
    <property type="entry name" value="Dihydropteroate_synth-like_sf"/>
</dbReference>
<keyword evidence="8" id="KW-0289">Folate biosynthesis</keyword>
<gene>
    <name evidence="10" type="primary">folP</name>
    <name evidence="10" type="ORF">O4H49_08450</name>
</gene>
<dbReference type="SUPFAM" id="SSF51717">
    <property type="entry name" value="Dihydropteroate synthetase-like"/>
    <property type="match status" value="1"/>
</dbReference>
<dbReference type="CDD" id="cd00739">
    <property type="entry name" value="DHPS"/>
    <property type="match status" value="1"/>
</dbReference>
<name>A0ABT4LI74_9PROT</name>
<reference evidence="10" key="1">
    <citation type="submission" date="2022-12" db="EMBL/GenBank/DDBJ databases">
        <title>Bacterial isolates from different developmental stages of Nematostella vectensis.</title>
        <authorList>
            <person name="Fraune S."/>
        </authorList>
    </citation>
    <scope>NUCLEOTIDE SEQUENCE</scope>
    <source>
        <strain evidence="10">G21630-S1</strain>
    </source>
</reference>
<organism evidence="10 11">
    <name type="scientific">Kiloniella laminariae</name>
    <dbReference type="NCBI Taxonomy" id="454162"/>
    <lineage>
        <taxon>Bacteria</taxon>
        <taxon>Pseudomonadati</taxon>
        <taxon>Pseudomonadota</taxon>
        <taxon>Alphaproteobacteria</taxon>
        <taxon>Rhodospirillales</taxon>
        <taxon>Kiloniellaceae</taxon>
        <taxon>Kiloniella</taxon>
    </lineage>
</organism>
<dbReference type="InterPro" id="IPR006390">
    <property type="entry name" value="DHP_synth_dom"/>
</dbReference>
<evidence type="ECO:0000259" key="9">
    <source>
        <dbReference type="PROSITE" id="PS50972"/>
    </source>
</evidence>
<evidence type="ECO:0000256" key="4">
    <source>
        <dbReference type="ARBA" id="ARBA00012458"/>
    </source>
</evidence>
<evidence type="ECO:0000256" key="6">
    <source>
        <dbReference type="ARBA" id="ARBA00022723"/>
    </source>
</evidence>
<dbReference type="PROSITE" id="PS00793">
    <property type="entry name" value="DHPS_2"/>
    <property type="match status" value="1"/>
</dbReference>
<protein>
    <recommendedName>
        <fullName evidence="4">dihydropteroate synthase</fullName>
        <ecNumber evidence="4">2.5.1.15</ecNumber>
    </recommendedName>
</protein>
<dbReference type="EC" id="2.5.1.15" evidence="4"/>
<evidence type="ECO:0000256" key="3">
    <source>
        <dbReference type="ARBA" id="ARBA00004763"/>
    </source>
</evidence>
<evidence type="ECO:0000256" key="8">
    <source>
        <dbReference type="ARBA" id="ARBA00022909"/>
    </source>
</evidence>
<evidence type="ECO:0000313" key="11">
    <source>
        <dbReference type="Proteomes" id="UP001069802"/>
    </source>
</evidence>
<comment type="pathway">
    <text evidence="3">Cofactor biosynthesis; tetrahydrofolate biosynthesis; 7,8-dihydrofolate from 2-amino-4-hydroxy-6-hydroxymethyl-7,8-dihydropteridine diphosphate and 4-aminobenzoate: step 1/2.</text>
</comment>
<evidence type="ECO:0000256" key="2">
    <source>
        <dbReference type="ARBA" id="ARBA00001946"/>
    </source>
</evidence>
<keyword evidence="7" id="KW-0460">Magnesium</keyword>
<keyword evidence="11" id="KW-1185">Reference proteome</keyword>
<sequence length="353" mass="37507">MTGDLYIRPLHISSEKDSLPGAAPLLGSGAYYSAAEVTLRSSDGSIARREIVASGEILSWVRNKSPLHAHKAVEILKKLSAKRPDFAGLDMTQPQIMAVINVTPDSFSDGGDRYDPARAVDDALRMRELGASILDVGGESTRPGAEPVSEDEELRRVLPVIEKLAEAGALVSIDTRHARVMREAVAAGAGIINDVTALEGDKDSLETAALAGVPVILMHMQGTPQTMQDNPCYQDVALDVFDYLEKRVAACVAAGIPREAIAVDPGIGFGKTTEHNLRLLDAQAQLHGTGCPLLLGVSRKGFIGKLSRNEEPKARVAGSLSCALAGLERGVQMFRVHDVAETAQAFAIARAIS</sequence>
<dbReference type="PANTHER" id="PTHR20941">
    <property type="entry name" value="FOLATE SYNTHESIS PROTEINS"/>
    <property type="match status" value="1"/>
</dbReference>
<feature type="domain" description="Pterin-binding" evidence="9">
    <location>
        <begin position="94"/>
        <end position="347"/>
    </location>
</feature>
<keyword evidence="6" id="KW-0479">Metal-binding</keyword>
<dbReference type="InterPro" id="IPR000489">
    <property type="entry name" value="Pterin-binding_dom"/>
</dbReference>
<dbReference type="InterPro" id="IPR045031">
    <property type="entry name" value="DHP_synth-like"/>
</dbReference>
<evidence type="ECO:0000256" key="1">
    <source>
        <dbReference type="ARBA" id="ARBA00000012"/>
    </source>
</evidence>
<evidence type="ECO:0000256" key="5">
    <source>
        <dbReference type="ARBA" id="ARBA00022679"/>
    </source>
</evidence>
<comment type="cofactor">
    <cofactor evidence="2">
        <name>Mg(2+)</name>
        <dbReference type="ChEBI" id="CHEBI:18420"/>
    </cofactor>
</comment>
<dbReference type="RefSeq" id="WP_269422984.1">
    <property type="nucleotide sequence ID" value="NZ_JAPWGY010000002.1"/>
</dbReference>
<dbReference type="NCBIfam" id="TIGR01496">
    <property type="entry name" value="DHPS"/>
    <property type="match status" value="1"/>
</dbReference>